<evidence type="ECO:0000256" key="7">
    <source>
        <dbReference type="ARBA" id="ARBA00023235"/>
    </source>
</evidence>
<dbReference type="PANTHER" id="PTHR11142">
    <property type="entry name" value="PSEUDOURIDYLATE SYNTHASE"/>
    <property type="match status" value="1"/>
</dbReference>
<dbReference type="InterPro" id="IPR020103">
    <property type="entry name" value="PsdUridine_synth_cat_dom_sf"/>
</dbReference>
<evidence type="ECO:0000256" key="11">
    <source>
        <dbReference type="ARBA" id="ARBA00073968"/>
    </source>
</evidence>
<feature type="active site" description="Nucleophile" evidence="14">
    <location>
        <position position="275"/>
    </location>
</feature>
<gene>
    <name evidence="18" type="primary">PUS1</name>
    <name evidence="18" type="ORF">TWF696_008339</name>
</gene>
<dbReference type="GO" id="GO:0009982">
    <property type="term" value="F:pseudouridine synthase activity"/>
    <property type="evidence" value="ECO:0007669"/>
    <property type="project" value="InterPro"/>
</dbReference>
<organism evidence="18 19">
    <name type="scientific">Orbilia brochopaga</name>
    <dbReference type="NCBI Taxonomy" id="3140254"/>
    <lineage>
        <taxon>Eukaryota</taxon>
        <taxon>Fungi</taxon>
        <taxon>Dikarya</taxon>
        <taxon>Ascomycota</taxon>
        <taxon>Pezizomycotina</taxon>
        <taxon>Orbiliomycetes</taxon>
        <taxon>Orbiliales</taxon>
        <taxon>Orbiliaceae</taxon>
        <taxon>Orbilia</taxon>
    </lineage>
</organism>
<comment type="caution">
    <text evidence="18">The sequence shown here is derived from an EMBL/GenBank/DDBJ whole genome shotgun (WGS) entry which is preliminary data.</text>
</comment>
<feature type="region of interest" description="Disordered" evidence="16">
    <location>
        <begin position="100"/>
        <end position="142"/>
    </location>
</feature>
<dbReference type="FunFam" id="3.30.70.660:FF:000002">
    <property type="entry name" value="tRNA pseudouridine synthase"/>
    <property type="match status" value="1"/>
</dbReference>
<comment type="catalytic activity">
    <reaction evidence="9">
        <text>a uridine in tRNA = a pseudouridine in tRNA</text>
        <dbReference type="Rhea" id="RHEA:54572"/>
        <dbReference type="Rhea" id="RHEA-COMP:13339"/>
        <dbReference type="Rhea" id="RHEA-COMP:13934"/>
        <dbReference type="ChEBI" id="CHEBI:65314"/>
        <dbReference type="ChEBI" id="CHEBI:65315"/>
    </reaction>
</comment>
<keyword evidence="8" id="KW-0539">Nucleus</keyword>
<dbReference type="Proteomes" id="UP001375240">
    <property type="component" value="Unassembled WGS sequence"/>
</dbReference>
<dbReference type="GO" id="GO:0031119">
    <property type="term" value="P:tRNA pseudouridine synthesis"/>
    <property type="evidence" value="ECO:0007669"/>
    <property type="project" value="InterPro"/>
</dbReference>
<keyword evidence="19" id="KW-1185">Reference proteome</keyword>
<dbReference type="GO" id="GO:0031120">
    <property type="term" value="P:snRNA pseudouridine synthesis"/>
    <property type="evidence" value="ECO:0007669"/>
    <property type="project" value="UniProtKB-ARBA"/>
</dbReference>
<comment type="function">
    <text evidence="10">Formation of pseudouridine at positions 27 and 28 in the anticodon stem and loop of transfer RNAs; at positions 34 and 36 of intron-containing precursor tRNA(Ile) and at position 35 in the intron-containing tRNA(Tyr). Catalyzes pseudouridylation at position 44 in U2 snRNA. Also catalyzes pseudouridylation of mRNAs.</text>
</comment>
<evidence type="ECO:0000313" key="18">
    <source>
        <dbReference type="EMBL" id="KAK6341255.1"/>
    </source>
</evidence>
<feature type="binding site" evidence="15">
    <location>
        <position position="331"/>
    </location>
    <ligand>
        <name>substrate</name>
    </ligand>
</feature>
<dbReference type="EMBL" id="JAVHNQ010000007">
    <property type="protein sequence ID" value="KAK6341255.1"/>
    <property type="molecule type" value="Genomic_DNA"/>
</dbReference>
<evidence type="ECO:0000256" key="8">
    <source>
        <dbReference type="ARBA" id="ARBA00023242"/>
    </source>
</evidence>
<comment type="similarity">
    <text evidence="4">Belongs to the tRNA pseudouridine synthase TruA family.</text>
</comment>
<dbReference type="InterPro" id="IPR020094">
    <property type="entry name" value="TruA/RsuA/RluB/E/F_N"/>
</dbReference>
<dbReference type="InterPro" id="IPR041708">
    <property type="entry name" value="PUS1/PUS2-like"/>
</dbReference>
<dbReference type="InterPro" id="IPR020097">
    <property type="entry name" value="PsdUridine_synth_TruA_a/b_dom"/>
</dbReference>
<protein>
    <recommendedName>
        <fullName evidence="11">tRNA pseudouridine synthase 1</fullName>
    </recommendedName>
    <alternativeName>
        <fullName evidence="12">tRNA pseudouridylate synthase 1</fullName>
    </alternativeName>
    <alternativeName>
        <fullName evidence="13">tRNA-uridine isomerase 1</fullName>
    </alternativeName>
</protein>
<evidence type="ECO:0000256" key="12">
    <source>
        <dbReference type="ARBA" id="ARBA00079072"/>
    </source>
</evidence>
<evidence type="ECO:0000256" key="3">
    <source>
        <dbReference type="ARBA" id="ARBA00004123"/>
    </source>
</evidence>
<keyword evidence="6" id="KW-0819">tRNA processing</keyword>
<evidence type="ECO:0000256" key="10">
    <source>
        <dbReference type="ARBA" id="ARBA00053072"/>
    </source>
</evidence>
<proteinExistence type="inferred from homology"/>
<evidence type="ECO:0000256" key="16">
    <source>
        <dbReference type="SAM" id="MobiDB-lite"/>
    </source>
</evidence>
<accession>A0AAV9UFI5</accession>
<dbReference type="AlphaFoldDB" id="A0AAV9UFI5"/>
<dbReference type="CDD" id="cd02568">
    <property type="entry name" value="PseudoU_synth_PUS1_PUS2"/>
    <property type="match status" value="1"/>
</dbReference>
<dbReference type="Gene3D" id="3.30.70.580">
    <property type="entry name" value="Pseudouridine synthase I, catalytic domain, N-terminal subdomain"/>
    <property type="match status" value="1"/>
</dbReference>
<feature type="compositionally biased region" description="Basic and acidic residues" evidence="16">
    <location>
        <begin position="102"/>
        <end position="134"/>
    </location>
</feature>
<dbReference type="InterPro" id="IPR001406">
    <property type="entry name" value="PsdUridine_synth_TruA"/>
</dbReference>
<dbReference type="GO" id="GO:0006397">
    <property type="term" value="P:mRNA processing"/>
    <property type="evidence" value="ECO:0007669"/>
    <property type="project" value="UniProtKB-KW"/>
</dbReference>
<keyword evidence="7" id="KW-0413">Isomerase</keyword>
<feature type="domain" description="Pseudouridine synthase I TruA alpha/beta" evidence="17">
    <location>
        <begin position="512"/>
        <end position="617"/>
    </location>
</feature>
<dbReference type="FunFam" id="3.30.70.580:FF:000002">
    <property type="entry name" value="tRNA pseudouridine synthase"/>
    <property type="match status" value="1"/>
</dbReference>
<name>A0AAV9UFI5_9PEZI</name>
<dbReference type="Gene3D" id="3.30.70.660">
    <property type="entry name" value="Pseudouridine synthase I, catalytic domain, C-terminal subdomain"/>
    <property type="match status" value="1"/>
</dbReference>
<reference evidence="18 19" key="1">
    <citation type="submission" date="2019-10" db="EMBL/GenBank/DDBJ databases">
        <authorList>
            <person name="Palmer J.M."/>
        </authorList>
    </citation>
    <scope>NUCLEOTIDE SEQUENCE [LARGE SCALE GENOMIC DNA]</scope>
    <source>
        <strain evidence="18 19">TWF696</strain>
    </source>
</reference>
<dbReference type="GO" id="GO:0003723">
    <property type="term" value="F:RNA binding"/>
    <property type="evidence" value="ECO:0007669"/>
    <property type="project" value="InterPro"/>
</dbReference>
<evidence type="ECO:0000313" key="19">
    <source>
        <dbReference type="Proteomes" id="UP001375240"/>
    </source>
</evidence>
<dbReference type="InterPro" id="IPR020095">
    <property type="entry name" value="PsdUridine_synth_TruA_C"/>
</dbReference>
<evidence type="ECO:0000256" key="14">
    <source>
        <dbReference type="PIRSR" id="PIRSR641708-1"/>
    </source>
</evidence>
<feature type="region of interest" description="Disordered" evidence="16">
    <location>
        <begin position="444"/>
        <end position="481"/>
    </location>
</feature>
<evidence type="ECO:0000256" key="13">
    <source>
        <dbReference type="ARBA" id="ARBA00080858"/>
    </source>
</evidence>
<sequence length="724" mass="83085">MLVLLRCARSCPSKSPVAIPPRNWLRYKSQSLRFFASDPSFQSKDAASPDTHDFKESQAKILYEDEYLATPRLPNVHSPLLRVVYGDLVGFRPRAFNDYMEQQEKEERDRSPKDGSDSESRKRPAGDASGDRPEKKFKHMGRNEFKRAVKKDWKERKAIMEKTGKDPAAMVDEEGAEVDSSKKAIWKKTRKLIETGTRAPRELADGEEKEERKPKKKVAVLIGYCGSGYRGMQLNPPTKTIEGDLFEAFVRAGAISKANSDDPKKSSFVRCARTDKGVHAAGNVISLKMIIESPTVIEDINNQLVPQIRVWDIIQTTNAFSCYQFCDSRVYEYLVPTYCFLPPHPKTYMARTLAKLAEEENDLENWKDRYDDVPEFWQKTLEQVRTELVAQGFPEDIIQQVLSSKADEPEEQLPTLLDDHPSLKKKLEESGDQLPAEDQMVVDNDSSVAATSESKPTSEEQSEQSSLTDNQDANPKQAKTLHQARKIQKQIIIRAKRAFRIPPVRLERIRQAFKLYEGNHSFHNFTIQKTFKDASSKRYIKSFNVSDPIIIDDTEWLSLKVHGQSFMMHQIRKMVGLVMLTVRYGCPLGRIQEAYGKLVIPIPKAPALGLLLDHPVFETYNKKADQHGRSHLTFEPYKDKIQEFKQKHIYDKLFMEEQKLQTFNAFLSFLDNFETTEFEYLSSRGMKAIPEVHRRPNKEASKSTEDEQLTALLELEEDEENVDS</sequence>
<comment type="catalytic activity">
    <reaction evidence="2">
        <text>uridine in snRNA = pseudouridine in snRNA</text>
        <dbReference type="Rhea" id="RHEA:51124"/>
        <dbReference type="Rhea" id="RHEA-COMP:12891"/>
        <dbReference type="Rhea" id="RHEA-COMP:12892"/>
        <dbReference type="ChEBI" id="CHEBI:65314"/>
        <dbReference type="ChEBI" id="CHEBI:65315"/>
    </reaction>
</comment>
<evidence type="ECO:0000256" key="4">
    <source>
        <dbReference type="ARBA" id="ARBA00009375"/>
    </source>
</evidence>
<dbReference type="SUPFAM" id="SSF55120">
    <property type="entry name" value="Pseudouridine synthase"/>
    <property type="match status" value="1"/>
</dbReference>
<dbReference type="GO" id="GO:1990481">
    <property type="term" value="P:mRNA pseudouridine synthesis"/>
    <property type="evidence" value="ECO:0007669"/>
    <property type="project" value="TreeGrafter"/>
</dbReference>
<dbReference type="Pfam" id="PF01416">
    <property type="entry name" value="PseudoU_synth_1"/>
    <property type="match status" value="1"/>
</dbReference>
<evidence type="ECO:0000256" key="15">
    <source>
        <dbReference type="PIRSR" id="PIRSR641708-2"/>
    </source>
</evidence>
<evidence type="ECO:0000256" key="2">
    <source>
        <dbReference type="ARBA" id="ARBA00001832"/>
    </source>
</evidence>
<keyword evidence="5" id="KW-0507">mRNA processing</keyword>
<comment type="catalytic activity">
    <reaction evidence="1">
        <text>a uridine in mRNA = a pseudouridine in mRNA</text>
        <dbReference type="Rhea" id="RHEA:56644"/>
        <dbReference type="Rhea" id="RHEA-COMP:14658"/>
        <dbReference type="Rhea" id="RHEA-COMP:14659"/>
        <dbReference type="ChEBI" id="CHEBI:65314"/>
        <dbReference type="ChEBI" id="CHEBI:65315"/>
    </reaction>
</comment>
<evidence type="ECO:0000256" key="6">
    <source>
        <dbReference type="ARBA" id="ARBA00022694"/>
    </source>
</evidence>
<dbReference type="PANTHER" id="PTHR11142:SF4">
    <property type="entry name" value="PSEUDOURIDYLATE SYNTHASE 1 HOMOLOG"/>
    <property type="match status" value="1"/>
</dbReference>
<evidence type="ECO:0000256" key="9">
    <source>
        <dbReference type="ARBA" id="ARBA00036943"/>
    </source>
</evidence>
<evidence type="ECO:0000256" key="5">
    <source>
        <dbReference type="ARBA" id="ARBA00022664"/>
    </source>
</evidence>
<comment type="subcellular location">
    <subcellularLocation>
        <location evidence="3">Nucleus</location>
    </subcellularLocation>
</comment>
<evidence type="ECO:0000256" key="1">
    <source>
        <dbReference type="ARBA" id="ARBA00001166"/>
    </source>
</evidence>
<dbReference type="GO" id="GO:0005634">
    <property type="term" value="C:nucleus"/>
    <property type="evidence" value="ECO:0007669"/>
    <property type="project" value="UniProtKB-SubCell"/>
</dbReference>
<evidence type="ECO:0000259" key="17">
    <source>
        <dbReference type="Pfam" id="PF01416"/>
    </source>
</evidence>